<protein>
    <submittedName>
        <fullName evidence="2 3">Uncharacterized protein</fullName>
    </submittedName>
</protein>
<feature type="compositionally biased region" description="Low complexity" evidence="1">
    <location>
        <begin position="42"/>
        <end position="55"/>
    </location>
</feature>
<name>A0A180GEV1_PUCT1</name>
<dbReference type="VEuPathDB" id="FungiDB:PTTG_28143"/>
<dbReference type="EnsemblFungi" id="PTTG_28143-t43_1">
    <property type="protein sequence ID" value="PTTG_28143-t43_1-p1"/>
    <property type="gene ID" value="PTTG_28143"/>
</dbReference>
<evidence type="ECO:0000256" key="1">
    <source>
        <dbReference type="SAM" id="MobiDB-lite"/>
    </source>
</evidence>
<evidence type="ECO:0000313" key="4">
    <source>
        <dbReference type="Proteomes" id="UP000005240"/>
    </source>
</evidence>
<reference evidence="3" key="4">
    <citation type="submission" date="2025-05" db="UniProtKB">
        <authorList>
            <consortium name="EnsemblFungi"/>
        </authorList>
    </citation>
    <scope>IDENTIFICATION</scope>
    <source>
        <strain evidence="3">isolate 1-1 / race 1 (BBBD)</strain>
    </source>
</reference>
<reference evidence="2" key="2">
    <citation type="submission" date="2016-05" db="EMBL/GenBank/DDBJ databases">
        <title>Comparative analysis highlights variable genome content of wheat rusts and divergence of the mating loci.</title>
        <authorList>
            <person name="Cuomo C.A."/>
            <person name="Bakkeren G."/>
            <person name="Szabo L."/>
            <person name="Khalil H."/>
            <person name="Joly D."/>
            <person name="Goldberg J."/>
            <person name="Young S."/>
            <person name="Zeng Q."/>
            <person name="Fellers J."/>
        </authorList>
    </citation>
    <scope>NUCLEOTIDE SEQUENCE [LARGE SCALE GENOMIC DNA]</scope>
    <source>
        <strain evidence="2">1-1 BBBD Race 1</strain>
    </source>
</reference>
<keyword evidence="4" id="KW-1185">Reference proteome</keyword>
<dbReference type="AlphaFoldDB" id="A0A180GEV1"/>
<feature type="region of interest" description="Disordered" evidence="1">
    <location>
        <begin position="1"/>
        <end position="148"/>
    </location>
</feature>
<organism evidence="2">
    <name type="scientific">Puccinia triticina (isolate 1-1 / race 1 (BBBD))</name>
    <name type="common">Brown leaf rust fungus</name>
    <dbReference type="NCBI Taxonomy" id="630390"/>
    <lineage>
        <taxon>Eukaryota</taxon>
        <taxon>Fungi</taxon>
        <taxon>Dikarya</taxon>
        <taxon>Basidiomycota</taxon>
        <taxon>Pucciniomycotina</taxon>
        <taxon>Pucciniomycetes</taxon>
        <taxon>Pucciniales</taxon>
        <taxon>Pucciniaceae</taxon>
        <taxon>Puccinia</taxon>
    </lineage>
</organism>
<accession>A0A180GEV1</accession>
<evidence type="ECO:0000313" key="2">
    <source>
        <dbReference type="EMBL" id="OAV90978.1"/>
    </source>
</evidence>
<reference evidence="3 4" key="3">
    <citation type="journal article" date="2017" name="G3 (Bethesda)">
        <title>Comparative analysis highlights variable genome content of wheat rusts and divergence of the mating loci.</title>
        <authorList>
            <person name="Cuomo C.A."/>
            <person name="Bakkeren G."/>
            <person name="Khalil H.B."/>
            <person name="Panwar V."/>
            <person name="Joly D."/>
            <person name="Linning R."/>
            <person name="Sakthikumar S."/>
            <person name="Song X."/>
            <person name="Adiconis X."/>
            <person name="Fan L."/>
            <person name="Goldberg J.M."/>
            <person name="Levin J.Z."/>
            <person name="Young S."/>
            <person name="Zeng Q."/>
            <person name="Anikster Y."/>
            <person name="Bruce M."/>
            <person name="Wang M."/>
            <person name="Yin C."/>
            <person name="McCallum B."/>
            <person name="Szabo L.J."/>
            <person name="Hulbert S."/>
            <person name="Chen X."/>
            <person name="Fellers J.P."/>
        </authorList>
    </citation>
    <scope>NUCLEOTIDE SEQUENCE</scope>
    <source>
        <strain evidence="3">isolate 1-1 / race 1 (BBBD)</strain>
        <strain evidence="4">Isolate 1-1 / race 1 (BBBD)</strain>
    </source>
</reference>
<sequence>MANINPIKLDPSLFGLAATPLRPKEQSTNQPKAPVVTPATVKPSQTQKKQPNKTPKTPKPCENSSLSERCQTHKLSKTLGVSKTAESDPALASKMRHVENPGQQSLIKRISASTKEKTVKDDQTNRSNTAQRAGKIVGKSVALQSQKV</sequence>
<proteinExistence type="predicted"/>
<feature type="compositionally biased region" description="Basic and acidic residues" evidence="1">
    <location>
        <begin position="114"/>
        <end position="124"/>
    </location>
</feature>
<dbReference type="EMBL" id="ADAS02000090">
    <property type="protein sequence ID" value="OAV90978.1"/>
    <property type="molecule type" value="Genomic_DNA"/>
</dbReference>
<evidence type="ECO:0000313" key="3">
    <source>
        <dbReference type="EnsemblFungi" id="PTTG_28143-t43_1-p1"/>
    </source>
</evidence>
<reference evidence="2" key="1">
    <citation type="submission" date="2009-11" db="EMBL/GenBank/DDBJ databases">
        <authorList>
            <consortium name="The Broad Institute Genome Sequencing Platform"/>
            <person name="Ward D."/>
            <person name="Feldgarden M."/>
            <person name="Earl A."/>
            <person name="Young S.K."/>
            <person name="Zeng Q."/>
            <person name="Koehrsen M."/>
            <person name="Alvarado L."/>
            <person name="Berlin A."/>
            <person name="Bochicchio J."/>
            <person name="Borenstein D."/>
            <person name="Chapman S.B."/>
            <person name="Chen Z."/>
            <person name="Engels R."/>
            <person name="Freedman E."/>
            <person name="Gellesch M."/>
            <person name="Goldberg J."/>
            <person name="Griggs A."/>
            <person name="Gujja S."/>
            <person name="Heilman E."/>
            <person name="Heiman D."/>
            <person name="Hepburn T."/>
            <person name="Howarth C."/>
            <person name="Jen D."/>
            <person name="Larson L."/>
            <person name="Lewis B."/>
            <person name="Mehta T."/>
            <person name="Park D."/>
            <person name="Pearson M."/>
            <person name="Roberts A."/>
            <person name="Saif S."/>
            <person name="Shea T."/>
            <person name="Shenoy N."/>
            <person name="Sisk P."/>
            <person name="Stolte C."/>
            <person name="Sykes S."/>
            <person name="Thomson T."/>
            <person name="Walk T."/>
            <person name="White J."/>
            <person name="Yandava C."/>
            <person name="Izard J."/>
            <person name="Baranova O.V."/>
            <person name="Blanton J.M."/>
            <person name="Tanner A.C."/>
            <person name="Dewhirst F.E."/>
            <person name="Haas B."/>
            <person name="Nusbaum C."/>
            <person name="Birren B."/>
        </authorList>
    </citation>
    <scope>NUCLEOTIDE SEQUENCE [LARGE SCALE GENOMIC DNA]</scope>
    <source>
        <strain evidence="2">1-1 BBBD Race 1</strain>
    </source>
</reference>
<dbReference type="Proteomes" id="UP000005240">
    <property type="component" value="Unassembled WGS sequence"/>
</dbReference>
<gene>
    <name evidence="2" type="ORF">PTTG_28143</name>
</gene>